<evidence type="ECO:0000313" key="3">
    <source>
        <dbReference type="Proteomes" id="UP000003340"/>
    </source>
</evidence>
<gene>
    <name evidence="2" type="ORF">CLOSTMETH_00497</name>
</gene>
<dbReference type="eggNOG" id="COG1876">
    <property type="taxonomic scope" value="Bacteria"/>
</dbReference>
<dbReference type="EMBL" id="ACEC01000020">
    <property type="protein sequence ID" value="EEG31908.1"/>
    <property type="molecule type" value="Genomic_DNA"/>
</dbReference>
<organism evidence="2 3">
    <name type="scientific">[Clostridium] methylpentosum DSM 5476</name>
    <dbReference type="NCBI Taxonomy" id="537013"/>
    <lineage>
        <taxon>Bacteria</taxon>
        <taxon>Bacillati</taxon>
        <taxon>Bacillota</taxon>
        <taxon>Clostridia</taxon>
        <taxon>Eubacteriales</taxon>
        <taxon>Oscillospiraceae</taxon>
        <taxon>Oscillospiraceae incertae sedis</taxon>
    </lineage>
</organism>
<comment type="caution">
    <text evidence="2">The sequence shown here is derived from an EMBL/GenBank/DDBJ whole genome shotgun (WGS) entry which is preliminary data.</text>
</comment>
<keyword evidence="2" id="KW-0121">Carboxypeptidase</keyword>
<reference evidence="2 3" key="1">
    <citation type="submission" date="2009-01" db="EMBL/GenBank/DDBJ databases">
        <authorList>
            <person name="Fulton L."/>
            <person name="Clifton S."/>
            <person name="Fulton B."/>
            <person name="Xu J."/>
            <person name="Minx P."/>
            <person name="Pepin K.H."/>
            <person name="Johnson M."/>
            <person name="Bhonagiri V."/>
            <person name="Nash W.E."/>
            <person name="Mardis E.R."/>
            <person name="Wilson R.K."/>
        </authorList>
    </citation>
    <scope>NUCLEOTIDE SEQUENCE [LARGE SCALE GENOMIC DNA]</scope>
    <source>
        <strain evidence="2 3">DSM 5476</strain>
    </source>
</reference>
<protein>
    <submittedName>
        <fullName evidence="2">Serine-type D-Ala-D-Ala carboxypeptidase</fullName>
    </submittedName>
</protein>
<evidence type="ECO:0000259" key="1">
    <source>
        <dbReference type="Pfam" id="PF02557"/>
    </source>
</evidence>
<accession>C0E9J8</accession>
<keyword evidence="2" id="KW-0645">Protease</keyword>
<dbReference type="PANTHER" id="PTHR34385:SF1">
    <property type="entry name" value="PEPTIDOGLYCAN L-ALANYL-D-GLUTAMATE ENDOPEPTIDASE CWLK"/>
    <property type="match status" value="1"/>
</dbReference>
<keyword evidence="2" id="KW-0378">Hydrolase</keyword>
<name>C0E9J8_9FIRM</name>
<proteinExistence type="predicted"/>
<dbReference type="CDD" id="cd14852">
    <property type="entry name" value="LD-carboxypeptidase"/>
    <property type="match status" value="1"/>
</dbReference>
<dbReference type="SUPFAM" id="SSF55166">
    <property type="entry name" value="Hedgehog/DD-peptidase"/>
    <property type="match status" value="1"/>
</dbReference>
<dbReference type="PANTHER" id="PTHR34385">
    <property type="entry name" value="D-ALANYL-D-ALANINE CARBOXYPEPTIDASE"/>
    <property type="match status" value="1"/>
</dbReference>
<dbReference type="InterPro" id="IPR052179">
    <property type="entry name" value="DD-CPase-like"/>
</dbReference>
<dbReference type="STRING" id="537013.CLOSTMETH_00497"/>
<reference evidence="2 3" key="2">
    <citation type="submission" date="2009-02" db="EMBL/GenBank/DDBJ databases">
        <title>Draft genome sequence of Clostridium methylpentosum (DSM 5476).</title>
        <authorList>
            <person name="Sudarsanam P."/>
            <person name="Ley R."/>
            <person name="Guruge J."/>
            <person name="Turnbaugh P.J."/>
            <person name="Mahowald M."/>
            <person name="Liep D."/>
            <person name="Gordon J."/>
        </authorList>
    </citation>
    <scope>NUCLEOTIDE SEQUENCE [LARGE SCALE GENOMIC DNA]</scope>
    <source>
        <strain evidence="2 3">DSM 5476</strain>
    </source>
</reference>
<dbReference type="Pfam" id="PF02557">
    <property type="entry name" value="VanY"/>
    <property type="match status" value="1"/>
</dbReference>
<dbReference type="AlphaFoldDB" id="C0E9J8"/>
<dbReference type="InterPro" id="IPR009045">
    <property type="entry name" value="Zn_M74/Hedgehog-like"/>
</dbReference>
<feature type="domain" description="D-alanyl-D-alanine carboxypeptidase-like core" evidence="1">
    <location>
        <begin position="118"/>
        <end position="255"/>
    </location>
</feature>
<keyword evidence="3" id="KW-1185">Reference proteome</keyword>
<sequence length="277" mass="31830">MGMKMRQQREKITKRMRNRMTIVFYLLVVLLFVFLCRGLLNDHMLDPYQLCAVSASVSSASSADSNTVQAAEEEHLHKANDVDLNDWKLILSNKTHPLDENFEVDLTPLDKDETQFADSRCADKLLAMVKAAKKDGIELYIASSYRSVKRQKVLFEEEFEAYKSRGFSDEDAYEAAAVYQAPPGTSEHGTGLAFDIVDGDWFSEHNNLNEKFEKTEAFAWLSQHAADYGLILRYPKDKVEITKYGYEPWHYRYVGEEHAKKIKEQGLCLEEYLGILD</sequence>
<dbReference type="Gene3D" id="3.30.1380.10">
    <property type="match status" value="1"/>
</dbReference>
<dbReference type="Proteomes" id="UP000003340">
    <property type="component" value="Unassembled WGS sequence"/>
</dbReference>
<evidence type="ECO:0000313" key="2">
    <source>
        <dbReference type="EMBL" id="EEG31908.1"/>
    </source>
</evidence>
<dbReference type="GO" id="GO:0004180">
    <property type="term" value="F:carboxypeptidase activity"/>
    <property type="evidence" value="ECO:0007669"/>
    <property type="project" value="UniProtKB-KW"/>
</dbReference>
<dbReference type="InterPro" id="IPR003709">
    <property type="entry name" value="VanY-like_core_dom"/>
</dbReference>
<dbReference type="GO" id="GO:0006508">
    <property type="term" value="P:proteolysis"/>
    <property type="evidence" value="ECO:0007669"/>
    <property type="project" value="InterPro"/>
</dbReference>
<dbReference type="InterPro" id="IPR058193">
    <property type="entry name" value="VanY/YodJ_core_dom"/>
</dbReference>
<dbReference type="HOGENOM" id="CLU_054193_3_0_9"/>